<gene>
    <name evidence="8" type="ORF">D7322_20525</name>
</gene>
<evidence type="ECO:0000256" key="1">
    <source>
        <dbReference type="ARBA" id="ARBA00007951"/>
    </source>
</evidence>
<dbReference type="Pfam" id="PF01120">
    <property type="entry name" value="Alpha_L_fucos"/>
    <property type="match status" value="1"/>
</dbReference>
<dbReference type="GO" id="GO:0016139">
    <property type="term" value="P:glycoside catabolic process"/>
    <property type="evidence" value="ECO:0007669"/>
    <property type="project" value="TreeGrafter"/>
</dbReference>
<dbReference type="EC" id="3.2.1.51" evidence="2"/>
<sequence length="349" mass="40448">MKKRVFFNLTLCLLVSKVFAQTKAIVPTAADKLNRFQQEQIDRRYGMFIHFGINTFHDQEWTDGSKPTSSYAPTTIDAKQWVATAKAAGMKYIILVSKHHDGFCLWDSKYTTYDVASSANKTNVVKALAKECRAQGIRLGLYYSLWDRKQNGDVKDRKADQAYNTYMLNQLNELLDMTKKYTDIVELWLDGGWEKENYRWPAQEIYTLVKSKVPQCQIGINWSIGSPENADKHTVLPKEQQDLFPIRYFPSDFRLGDPYLPVVPDPKLFTAQGNTYYMPFETTVVLGERWFYNTTDKKYKTLAELEEIYRTATAQDNILILNVGPNRNGRIKETDVDLLLRLKEKLKLQ</sequence>
<feature type="chain" id="PRO_5019233354" description="alpha-L-fucosidase" evidence="6">
    <location>
        <begin position="21"/>
        <end position="349"/>
    </location>
</feature>
<dbReference type="InterPro" id="IPR057739">
    <property type="entry name" value="Glyco_hydro_29_N"/>
</dbReference>
<dbReference type="GO" id="GO:0004560">
    <property type="term" value="F:alpha-L-fucosidase activity"/>
    <property type="evidence" value="ECO:0007669"/>
    <property type="project" value="InterPro"/>
</dbReference>
<proteinExistence type="inferred from homology"/>
<protein>
    <recommendedName>
        <fullName evidence="2">alpha-L-fucosidase</fullName>
        <ecNumber evidence="2">3.2.1.51</ecNumber>
    </recommendedName>
</protein>
<feature type="signal peptide" evidence="6">
    <location>
        <begin position="1"/>
        <end position="20"/>
    </location>
</feature>
<dbReference type="InterPro" id="IPR000933">
    <property type="entry name" value="Glyco_hydro_29"/>
</dbReference>
<dbReference type="SUPFAM" id="SSF51445">
    <property type="entry name" value="(Trans)glycosidases"/>
    <property type="match status" value="1"/>
</dbReference>
<dbReference type="PANTHER" id="PTHR10030:SF37">
    <property type="entry name" value="ALPHA-L-FUCOSIDASE-RELATED"/>
    <property type="match status" value="1"/>
</dbReference>
<name>A0A420VTR7_9SPHI</name>
<evidence type="ECO:0000256" key="4">
    <source>
        <dbReference type="ARBA" id="ARBA00022801"/>
    </source>
</evidence>
<keyword evidence="5" id="KW-0326">Glycosidase</keyword>
<dbReference type="InterPro" id="IPR017853">
    <property type="entry name" value="GH"/>
</dbReference>
<dbReference type="GO" id="GO:0005764">
    <property type="term" value="C:lysosome"/>
    <property type="evidence" value="ECO:0007669"/>
    <property type="project" value="TreeGrafter"/>
</dbReference>
<keyword evidence="3 6" id="KW-0732">Signal</keyword>
<keyword evidence="9" id="KW-1185">Reference proteome</keyword>
<reference evidence="8 9" key="1">
    <citation type="submission" date="2018-10" db="EMBL/GenBank/DDBJ databases">
        <title>Sphingobacterium sp. M05W1-28.</title>
        <authorList>
            <person name="Cai H."/>
        </authorList>
    </citation>
    <scope>NUCLEOTIDE SEQUENCE [LARGE SCALE GENOMIC DNA]</scope>
    <source>
        <strain evidence="8 9">M05W1-28</strain>
    </source>
</reference>
<dbReference type="EMBL" id="RBWS01000017">
    <property type="protein sequence ID" value="RKO69657.1"/>
    <property type="molecule type" value="Genomic_DNA"/>
</dbReference>
<evidence type="ECO:0000256" key="6">
    <source>
        <dbReference type="SAM" id="SignalP"/>
    </source>
</evidence>
<dbReference type="OrthoDB" id="107551at2"/>
<evidence type="ECO:0000256" key="3">
    <source>
        <dbReference type="ARBA" id="ARBA00022729"/>
    </source>
</evidence>
<evidence type="ECO:0000256" key="2">
    <source>
        <dbReference type="ARBA" id="ARBA00012662"/>
    </source>
</evidence>
<dbReference type="SMART" id="SM00812">
    <property type="entry name" value="Alpha_L_fucos"/>
    <property type="match status" value="1"/>
</dbReference>
<comment type="similarity">
    <text evidence="1">Belongs to the glycosyl hydrolase 29 family.</text>
</comment>
<evidence type="ECO:0000259" key="7">
    <source>
        <dbReference type="Pfam" id="PF01120"/>
    </source>
</evidence>
<dbReference type="PANTHER" id="PTHR10030">
    <property type="entry name" value="ALPHA-L-FUCOSIDASE"/>
    <property type="match status" value="1"/>
</dbReference>
<accession>A0A420VTR7</accession>
<evidence type="ECO:0000256" key="5">
    <source>
        <dbReference type="ARBA" id="ARBA00023295"/>
    </source>
</evidence>
<organism evidence="8 9">
    <name type="scientific">Sphingobacterium puteale</name>
    <dbReference type="NCBI Taxonomy" id="2420510"/>
    <lineage>
        <taxon>Bacteria</taxon>
        <taxon>Pseudomonadati</taxon>
        <taxon>Bacteroidota</taxon>
        <taxon>Sphingobacteriia</taxon>
        <taxon>Sphingobacteriales</taxon>
        <taxon>Sphingobacteriaceae</taxon>
        <taxon>Sphingobacterium</taxon>
    </lineage>
</organism>
<evidence type="ECO:0000313" key="9">
    <source>
        <dbReference type="Proteomes" id="UP000282423"/>
    </source>
</evidence>
<comment type="caution">
    <text evidence="8">The sequence shown here is derived from an EMBL/GenBank/DDBJ whole genome shotgun (WGS) entry which is preliminary data.</text>
</comment>
<keyword evidence="4" id="KW-0378">Hydrolase</keyword>
<dbReference type="Gene3D" id="3.20.20.80">
    <property type="entry name" value="Glycosidases"/>
    <property type="match status" value="1"/>
</dbReference>
<dbReference type="AlphaFoldDB" id="A0A420VTR7"/>
<feature type="domain" description="Glycoside hydrolase family 29 N-terminal" evidence="7">
    <location>
        <begin position="41"/>
        <end position="342"/>
    </location>
</feature>
<evidence type="ECO:0000313" key="8">
    <source>
        <dbReference type="EMBL" id="RKO69657.1"/>
    </source>
</evidence>
<dbReference type="GO" id="GO:0006004">
    <property type="term" value="P:fucose metabolic process"/>
    <property type="evidence" value="ECO:0007669"/>
    <property type="project" value="TreeGrafter"/>
</dbReference>
<dbReference type="Proteomes" id="UP000282423">
    <property type="component" value="Unassembled WGS sequence"/>
</dbReference>